<dbReference type="RefSeq" id="WP_059752102.1">
    <property type="nucleotide sequence ID" value="NZ_LDUG01000015.1"/>
</dbReference>
<protein>
    <submittedName>
        <fullName evidence="1">Carboxyvinyl-carboxyphosphonate phosphorylmutase</fullName>
    </submittedName>
</protein>
<evidence type="ECO:0000313" key="1">
    <source>
        <dbReference type="EMBL" id="KVW97527.1"/>
    </source>
</evidence>
<organism evidence="1 2">
    <name type="scientific">Thiobacillus denitrificans</name>
    <dbReference type="NCBI Taxonomy" id="36861"/>
    <lineage>
        <taxon>Bacteria</taxon>
        <taxon>Pseudomonadati</taxon>
        <taxon>Pseudomonadota</taxon>
        <taxon>Betaproteobacteria</taxon>
        <taxon>Nitrosomonadales</taxon>
        <taxon>Thiobacillaceae</taxon>
        <taxon>Thiobacillus</taxon>
    </lineage>
</organism>
<dbReference type="InterPro" id="IPR015813">
    <property type="entry name" value="Pyrv/PenolPyrv_kinase-like_dom"/>
</dbReference>
<comment type="caution">
    <text evidence="1">The sequence shown here is derived from an EMBL/GenBank/DDBJ whole genome shotgun (WGS) entry which is preliminary data.</text>
</comment>
<dbReference type="InterPro" id="IPR040442">
    <property type="entry name" value="Pyrv_kinase-like_dom_sf"/>
</dbReference>
<dbReference type="EMBL" id="LDUG01000015">
    <property type="protein sequence ID" value="KVW97527.1"/>
    <property type="molecule type" value="Genomic_DNA"/>
</dbReference>
<evidence type="ECO:0000313" key="2">
    <source>
        <dbReference type="Proteomes" id="UP000064243"/>
    </source>
</evidence>
<dbReference type="Gene3D" id="3.20.20.60">
    <property type="entry name" value="Phosphoenolpyruvate-binding domains"/>
    <property type="match status" value="1"/>
</dbReference>
<dbReference type="PANTHER" id="PTHR42905:SF5">
    <property type="entry name" value="CARBOXYVINYL-CARBOXYPHOSPHONATE PHOSPHORYLMUTASE, CHLOROPLASTIC"/>
    <property type="match status" value="1"/>
</dbReference>
<name>A0A106BRX2_THIDE</name>
<dbReference type="PATRIC" id="fig|36861.3.peg.213"/>
<dbReference type="CDD" id="cd00377">
    <property type="entry name" value="ICL_PEPM"/>
    <property type="match status" value="1"/>
</dbReference>
<dbReference type="PANTHER" id="PTHR42905">
    <property type="entry name" value="PHOSPHOENOLPYRUVATE CARBOXYLASE"/>
    <property type="match status" value="1"/>
</dbReference>
<proteinExistence type="predicted"/>
<dbReference type="SUPFAM" id="SSF51621">
    <property type="entry name" value="Phosphoenolpyruvate/pyruvate domain"/>
    <property type="match status" value="1"/>
</dbReference>
<dbReference type="Pfam" id="PF13714">
    <property type="entry name" value="PEP_mutase"/>
    <property type="match status" value="1"/>
</dbReference>
<sequence>MLTTSKTLRLVLNAPGIVVAPGAFDVLSAKLVEQAGFPAVYMTGFGVSASRAGLPDLGLLTRSEFVDQITQMARAVGIPLIADADTGFGNALQLERTMQLYEQAGAAALQLEDQDLNRRCGHLAGKEVVPASEMVAKIRVMKAAQRDPETVLIARTDARAVAGLDEALRRGEAYLKAGADVLFIEAPQNVEELERIAAEFRGAWLLANMPEGGLTPYLSYRELESLGYKIAIYPVATLFTATRAMQAALTELRSQGRLVNPERHVDFADFIEIIGAPAYLEKLAHYETLKK</sequence>
<keyword evidence="2" id="KW-1185">Reference proteome</keyword>
<dbReference type="AlphaFoldDB" id="A0A106BRX2"/>
<dbReference type="Proteomes" id="UP000064243">
    <property type="component" value="Unassembled WGS sequence"/>
</dbReference>
<gene>
    <name evidence="1" type="ORF">ABW22_03810</name>
</gene>
<dbReference type="InterPro" id="IPR039556">
    <property type="entry name" value="ICL/PEPM"/>
</dbReference>
<accession>A0A106BRX2</accession>
<dbReference type="GO" id="GO:0016833">
    <property type="term" value="F:oxo-acid-lyase activity"/>
    <property type="evidence" value="ECO:0007669"/>
    <property type="project" value="UniProtKB-ARBA"/>
</dbReference>
<reference evidence="1 2" key="1">
    <citation type="journal article" date="2015" name="Appl. Environ. Microbiol.">
        <title>Aerobic and Anaerobic Thiosulfate Oxidation by a Cold-Adapted, Subglacial Chemoautotroph.</title>
        <authorList>
            <person name="Harrold Z.R."/>
            <person name="Skidmore M.L."/>
            <person name="Hamilton T.L."/>
            <person name="Desch L."/>
            <person name="Amada K."/>
            <person name="van Gelder W."/>
            <person name="Glover K."/>
            <person name="Roden E.E."/>
            <person name="Boyd E.S."/>
        </authorList>
    </citation>
    <scope>NUCLEOTIDE SEQUENCE [LARGE SCALE GENOMIC DNA]</scope>
    <source>
        <strain evidence="1 2">RG</strain>
    </source>
</reference>
<dbReference type="OrthoDB" id="8629576at2"/>